<keyword evidence="1" id="KW-0472">Membrane</keyword>
<dbReference type="InterPro" id="IPR045393">
    <property type="entry name" value="DUF6518"/>
</dbReference>
<accession>A0A1B1YI01</accession>
<dbReference type="AlphaFoldDB" id="A0A1B1YI01"/>
<feature type="transmembrane region" description="Helical" evidence="1">
    <location>
        <begin position="101"/>
        <end position="120"/>
    </location>
</feature>
<dbReference type="RefSeq" id="WP_065820518.1">
    <property type="nucleotide sequence ID" value="NZ_CP014673.1"/>
</dbReference>
<evidence type="ECO:0000313" key="3">
    <source>
        <dbReference type="Proteomes" id="UP000092931"/>
    </source>
</evidence>
<dbReference type="Proteomes" id="UP000092931">
    <property type="component" value="Chromosome"/>
</dbReference>
<keyword evidence="1" id="KW-0812">Transmembrane</keyword>
<name>A0A1B1YI01_THEST</name>
<organism evidence="2 3">
    <name type="scientific">Thermoclostridium stercorarium subsp. leptospartum DSM 9219</name>
    <dbReference type="NCBI Taxonomy" id="1346611"/>
    <lineage>
        <taxon>Bacteria</taxon>
        <taxon>Bacillati</taxon>
        <taxon>Bacillota</taxon>
        <taxon>Clostridia</taxon>
        <taxon>Eubacteriales</taxon>
        <taxon>Oscillospiraceae</taxon>
        <taxon>Thermoclostridium</taxon>
    </lineage>
</organism>
<feature type="transmembrane region" description="Helical" evidence="1">
    <location>
        <begin position="40"/>
        <end position="64"/>
    </location>
</feature>
<proteinExistence type="predicted"/>
<evidence type="ECO:0000313" key="2">
    <source>
        <dbReference type="EMBL" id="ANX00373.1"/>
    </source>
</evidence>
<protein>
    <submittedName>
        <fullName evidence="2">Uncharacterized protein</fullName>
    </submittedName>
</protein>
<sequence>MPNIKEKAIRIILFFILGIFSGFLAKYVDTIPSNGAIGSLINIISNISSRIGIWVFIATIIAAWSRTPRAGAIHVFTFFAGMLLAYYIYSMKLFNFFPVYYFVRWGLIALISPMAAYAVWFSRGSGWFAALCAALPIGLLVSEGYNFLYTFSPVSGFYLIAAIILFCILPKNKYQYLKVLIFTILTSVLLSKFDVLSYIIGGL</sequence>
<reference evidence="2 3" key="1">
    <citation type="submission" date="2016-02" db="EMBL/GenBank/DDBJ databases">
        <title>Comparison of Clostridium stercorarium subspecies using comparative genomics and transcriptomics.</title>
        <authorList>
            <person name="Schellenberg J."/>
            <person name="Thallinger G."/>
            <person name="Levin D.B."/>
            <person name="Zhang X."/>
            <person name="Alvare G."/>
            <person name="Fristensky B."/>
            <person name="Sparling R."/>
        </authorList>
    </citation>
    <scope>NUCLEOTIDE SEQUENCE [LARGE SCALE GENOMIC DNA]</scope>
    <source>
        <strain evidence="2 3">DSM 9219</strain>
    </source>
</reference>
<dbReference type="EMBL" id="CP014673">
    <property type="protein sequence ID" value="ANX00373.1"/>
    <property type="molecule type" value="Genomic_DNA"/>
</dbReference>
<evidence type="ECO:0000256" key="1">
    <source>
        <dbReference type="SAM" id="Phobius"/>
    </source>
</evidence>
<dbReference type="Pfam" id="PF20128">
    <property type="entry name" value="DUF6518"/>
    <property type="match status" value="1"/>
</dbReference>
<keyword evidence="1" id="KW-1133">Transmembrane helix</keyword>
<gene>
    <name evidence="2" type="ORF">CSTERLE_01575</name>
</gene>
<feature type="transmembrane region" description="Helical" evidence="1">
    <location>
        <begin position="12"/>
        <end position="28"/>
    </location>
</feature>
<feature type="transmembrane region" description="Helical" evidence="1">
    <location>
        <begin position="176"/>
        <end position="200"/>
    </location>
</feature>
<feature type="transmembrane region" description="Helical" evidence="1">
    <location>
        <begin position="71"/>
        <end position="89"/>
    </location>
</feature>
<feature type="transmembrane region" description="Helical" evidence="1">
    <location>
        <begin position="151"/>
        <end position="169"/>
    </location>
</feature>
<feature type="transmembrane region" description="Helical" evidence="1">
    <location>
        <begin position="127"/>
        <end position="145"/>
    </location>
</feature>